<keyword evidence="1" id="KW-0732">Signal</keyword>
<evidence type="ECO:0000313" key="3">
    <source>
        <dbReference type="EMBL" id="AEK81091.1"/>
    </source>
</evidence>
<gene>
    <name evidence="3" type="primary">Avh</name>
</gene>
<evidence type="ECO:0000313" key="5">
    <source>
        <dbReference type="EMBL" id="AEK81093.1"/>
    </source>
</evidence>
<accession>E0W4N5</accession>
<dbReference type="KEGG" id="psoj:PHYSODRAFT_284043"/>
<dbReference type="OMA" id="WIDQKET"/>
<evidence type="ECO:0000313" key="4">
    <source>
        <dbReference type="EMBL" id="AEK81092.1"/>
    </source>
</evidence>
<dbReference type="Pfam" id="PF18634">
    <property type="entry name" value="RXLR_WY"/>
    <property type="match status" value="1"/>
</dbReference>
<dbReference type="RefSeq" id="XP_009514286.1">
    <property type="nucleotide sequence ID" value="XM_009515991.1"/>
</dbReference>
<protein>
    <submittedName>
        <fullName evidence="3">Avh274a1</fullName>
    </submittedName>
</protein>
<dbReference type="OrthoDB" id="124843at2759"/>
<dbReference type="AlphaFoldDB" id="E0W4N5"/>
<proteinExistence type="predicted"/>
<evidence type="ECO:0000259" key="2">
    <source>
        <dbReference type="Pfam" id="PF18634"/>
    </source>
</evidence>
<feature type="domain" description="RXLR phytopathogen effector protein WY-domain" evidence="2">
    <location>
        <begin position="128"/>
        <end position="178"/>
    </location>
</feature>
<dbReference type="InterPro" id="IPR040786">
    <property type="entry name" value="RXLR_WY"/>
</dbReference>
<dbReference type="EMBL" id="JN254278">
    <property type="protein sequence ID" value="AEK81091.1"/>
    <property type="molecule type" value="Genomic_DNA"/>
</dbReference>
<feature type="signal peptide" evidence="1">
    <location>
        <begin position="1"/>
        <end position="20"/>
    </location>
</feature>
<evidence type="ECO:0000256" key="1">
    <source>
        <dbReference type="SAM" id="SignalP"/>
    </source>
</evidence>
<organism evidence="3">
    <name type="scientific">Phytophthora sojae</name>
    <name type="common">Soybean stem and root rot agent</name>
    <name type="synonym">Phytophthora megasperma f. sp. glycines</name>
    <dbReference type="NCBI Taxonomy" id="67593"/>
    <lineage>
        <taxon>Eukaryota</taxon>
        <taxon>Sar</taxon>
        <taxon>Stramenopiles</taxon>
        <taxon>Oomycota</taxon>
        <taxon>Peronosporomycetes</taxon>
        <taxon>Peronosporales</taxon>
        <taxon>Peronosporaceae</taxon>
        <taxon>Phytophthora</taxon>
    </lineage>
</organism>
<dbReference type="SMR" id="E0W4N5"/>
<name>E0W4N5_PHYSO</name>
<dbReference type="VEuPathDB" id="FungiDB:PHYSODRAFT_284043"/>
<dbReference type="EMBL" id="JN254279">
    <property type="protein sequence ID" value="AEK81092.1"/>
    <property type="molecule type" value="Genomic_DNA"/>
</dbReference>
<sequence length="237" mass="27100">MGTLCILWLLVSIYSAGVNSSETSIRSKNALASDDSVRVLRVHESADVGNISNADEERVSSGAWVSRLAELDKKTSKFQKLDMQLAQKVWIYNGKNPKFMFKYLDIFNTWAKIDNSKRTIQWFRFTKAFRDKKGAGSSPNYDIYTLLRSKVPEDKLAITFESLKQIPDVRNLAETMQNYQLKLWIDQKETPTSIRRLLGIPHSTALKTERGRKDEILSTFIKMYNGGSKMTRSTTIV</sequence>
<dbReference type="EMBL" id="JN254280">
    <property type="protein sequence ID" value="AEK81093.1"/>
    <property type="molecule type" value="Genomic_DNA"/>
</dbReference>
<feature type="chain" id="PRO_5007652978" evidence="1">
    <location>
        <begin position="21"/>
        <end position="237"/>
    </location>
</feature>
<reference evidence="3" key="1">
    <citation type="journal article" date="2011" name="Plant Cell">
        <title>Transcriptional programming and functional interactions within the Phytophthora sojae RXLR effector repertoire.</title>
        <authorList>
            <person name="Wang Q."/>
            <person name="Han C."/>
            <person name="Ferreira A.O."/>
            <person name="Yu X."/>
            <person name="Ye W."/>
            <person name="Tripathy S."/>
            <person name="Kale S.D."/>
            <person name="Gu B."/>
            <person name="Sheng Y."/>
            <person name="Sui Y."/>
            <person name="Wang X."/>
            <person name="Zhang Z."/>
            <person name="Cheng B."/>
            <person name="Dong S."/>
            <person name="Shan W."/>
            <person name="Zheng X."/>
            <person name="Dou D."/>
            <person name="Tyler B.M."/>
            <person name="Wang Y."/>
        </authorList>
    </citation>
    <scope>NUCLEOTIDE SEQUENCE</scope>
    <source>
        <strain evidence="3">P7064</strain>
        <strain evidence="4">P7074</strain>
        <strain evidence="5">P7076</strain>
    </source>
</reference>